<reference evidence="3" key="1">
    <citation type="submission" date="2016-06" db="UniProtKB">
        <authorList>
            <consortium name="WormBaseParasite"/>
        </authorList>
    </citation>
    <scope>IDENTIFICATION</scope>
</reference>
<dbReference type="WBParaSite" id="SBAD_0000371201-mRNA-1">
    <property type="protein sequence ID" value="SBAD_0000371201-mRNA-1"/>
    <property type="gene ID" value="SBAD_0000371201"/>
</dbReference>
<proteinExistence type="predicted"/>
<dbReference type="AlphaFoldDB" id="A0A183IIV5"/>
<reference evidence="1 2" key="2">
    <citation type="submission" date="2018-11" db="EMBL/GenBank/DDBJ databases">
        <authorList>
            <consortium name="Pathogen Informatics"/>
        </authorList>
    </citation>
    <scope>NUCLEOTIDE SEQUENCE [LARGE SCALE GENOMIC DNA]</scope>
</reference>
<name>A0A183IIV5_9BILA</name>
<protein>
    <submittedName>
        <fullName evidence="3">Secreted protein</fullName>
    </submittedName>
</protein>
<keyword evidence="2" id="KW-1185">Reference proteome</keyword>
<organism evidence="3">
    <name type="scientific">Soboliphyme baturini</name>
    <dbReference type="NCBI Taxonomy" id="241478"/>
    <lineage>
        <taxon>Eukaryota</taxon>
        <taxon>Metazoa</taxon>
        <taxon>Ecdysozoa</taxon>
        <taxon>Nematoda</taxon>
        <taxon>Enoplea</taxon>
        <taxon>Dorylaimia</taxon>
        <taxon>Dioctophymatida</taxon>
        <taxon>Dioctophymatoidea</taxon>
        <taxon>Soboliphymatidae</taxon>
        <taxon>Soboliphyme</taxon>
    </lineage>
</organism>
<evidence type="ECO:0000313" key="2">
    <source>
        <dbReference type="Proteomes" id="UP000270296"/>
    </source>
</evidence>
<dbReference type="EMBL" id="UZAM01007810">
    <property type="protein sequence ID" value="VDP01535.1"/>
    <property type="molecule type" value="Genomic_DNA"/>
</dbReference>
<evidence type="ECO:0000313" key="3">
    <source>
        <dbReference type="WBParaSite" id="SBAD_0000371201-mRNA-1"/>
    </source>
</evidence>
<evidence type="ECO:0000313" key="1">
    <source>
        <dbReference type="EMBL" id="VDP01535.1"/>
    </source>
</evidence>
<gene>
    <name evidence="1" type="ORF">SBAD_LOCUS3551</name>
</gene>
<sequence length="101" mass="11128">MVMCSVASFFLVEDAQVSSIHLSSSKAPDRGRRPFDLRLLSFSHRSLTNESHEYVNFAKTEQETDIQLCDPNARTTDVPQLVGGPTKSSLVLSSLAEDSAR</sequence>
<dbReference type="Proteomes" id="UP000270296">
    <property type="component" value="Unassembled WGS sequence"/>
</dbReference>
<accession>A0A183IIV5</accession>